<comment type="similarity">
    <text evidence="4">Belongs to the R-transferase family. Bpt subfamily.</text>
</comment>
<reference evidence="7 8" key="1">
    <citation type="submission" date="2020-04" db="EMBL/GenBank/DDBJ databases">
        <title>Thalassotalea sp. M1531, isolated from the surface of marine red alga.</title>
        <authorList>
            <person name="Pang L."/>
            <person name="Lu D.-C."/>
        </authorList>
    </citation>
    <scope>NUCLEOTIDE SEQUENCE [LARGE SCALE GENOMIC DNA]</scope>
    <source>
        <strain evidence="7 8">M1531</strain>
    </source>
</reference>
<evidence type="ECO:0000256" key="3">
    <source>
        <dbReference type="ARBA" id="ARBA00023315"/>
    </source>
</evidence>
<dbReference type="HAMAP" id="MF_00689">
    <property type="entry name" value="Bpt"/>
    <property type="match status" value="1"/>
</dbReference>
<dbReference type="Pfam" id="PF04377">
    <property type="entry name" value="ATE_C"/>
    <property type="match status" value="1"/>
</dbReference>
<feature type="domain" description="N-end aminoacyl transferase N-terminal" evidence="5">
    <location>
        <begin position="13"/>
        <end position="82"/>
    </location>
</feature>
<dbReference type="InterPro" id="IPR016181">
    <property type="entry name" value="Acyl_CoA_acyltransferase"/>
</dbReference>
<dbReference type="PANTHER" id="PTHR21367:SF1">
    <property type="entry name" value="ARGINYL-TRNA--PROTEIN TRANSFERASE 1"/>
    <property type="match status" value="1"/>
</dbReference>
<keyword evidence="8" id="KW-1185">Reference proteome</keyword>
<keyword evidence="2 4" id="KW-0808">Transferase</keyword>
<comment type="function">
    <text evidence="4">Functions in the N-end rule pathway of protein degradation where it conjugates Leu from its aminoacyl-tRNA to the N-termini of proteins containing an N-terminal aspartate or glutamate.</text>
</comment>
<dbReference type="NCBIfam" id="NF002346">
    <property type="entry name" value="PRK01305.2-3"/>
    <property type="match status" value="1"/>
</dbReference>
<dbReference type="NCBIfam" id="NF002342">
    <property type="entry name" value="PRK01305.1-3"/>
    <property type="match status" value="1"/>
</dbReference>
<sequence>MYDFRLGISSEFPCNYIEGEQERLLIVIDELIKQPSKYEFLMHQGFRRSGEQVYRPHCSQCTACQSLKVMVGKFEPSKSQKRNLKKNSTLIIKYSTEAKHEYYQLFEQYINTLHADGAMFPASKEQFNNFLFTRICDQVFIEIYNEDKLISVAVTDDIPNALSAVYTFYHPDYRANGIGVFSILKQIEYAQTLNKEFLYLGYQIDDCQKMNYKSKFLPHQRLDGNQWQIINKSL</sequence>
<comment type="caution">
    <text evidence="7">The sequence shown here is derived from an EMBL/GenBank/DDBJ whole genome shotgun (WGS) entry which is preliminary data.</text>
</comment>
<dbReference type="InterPro" id="IPR017138">
    <property type="entry name" value="Asp_Glu_LeuTrfase"/>
</dbReference>
<evidence type="ECO:0000259" key="6">
    <source>
        <dbReference type="Pfam" id="PF04377"/>
    </source>
</evidence>
<proteinExistence type="inferred from homology"/>
<feature type="domain" description="N-end rule aminoacyl transferase C-terminal" evidence="6">
    <location>
        <begin position="101"/>
        <end position="223"/>
    </location>
</feature>
<dbReference type="GO" id="GO:0071596">
    <property type="term" value="P:ubiquitin-dependent protein catabolic process via the N-end rule pathway"/>
    <property type="evidence" value="ECO:0007669"/>
    <property type="project" value="InterPro"/>
</dbReference>
<evidence type="ECO:0000259" key="5">
    <source>
        <dbReference type="Pfam" id="PF04376"/>
    </source>
</evidence>
<dbReference type="SUPFAM" id="SSF55729">
    <property type="entry name" value="Acyl-CoA N-acyltransferases (Nat)"/>
    <property type="match status" value="1"/>
</dbReference>
<comment type="catalytic activity">
    <reaction evidence="4">
        <text>N-terminal L-aspartyl-[protein] + L-leucyl-tRNA(Leu) = N-terminal L-leucyl-L-aspartyl-[protein] + tRNA(Leu) + H(+)</text>
        <dbReference type="Rhea" id="RHEA:50420"/>
        <dbReference type="Rhea" id="RHEA-COMP:9613"/>
        <dbReference type="Rhea" id="RHEA-COMP:9622"/>
        <dbReference type="Rhea" id="RHEA-COMP:12669"/>
        <dbReference type="Rhea" id="RHEA-COMP:12674"/>
        <dbReference type="ChEBI" id="CHEBI:15378"/>
        <dbReference type="ChEBI" id="CHEBI:64720"/>
        <dbReference type="ChEBI" id="CHEBI:78442"/>
        <dbReference type="ChEBI" id="CHEBI:78494"/>
        <dbReference type="ChEBI" id="CHEBI:133042"/>
        <dbReference type="EC" id="2.3.2.29"/>
    </reaction>
</comment>
<evidence type="ECO:0000256" key="4">
    <source>
        <dbReference type="HAMAP-Rule" id="MF_00689"/>
    </source>
</evidence>
<dbReference type="InterPro" id="IPR007472">
    <property type="entry name" value="N-end_Aminoacyl_Trfase_C"/>
</dbReference>
<dbReference type="InterPro" id="IPR007471">
    <property type="entry name" value="N-end_Aminoacyl_Trfase_N"/>
</dbReference>
<dbReference type="GO" id="GO:0008914">
    <property type="term" value="F:leucyl-tRNA--protein transferase activity"/>
    <property type="evidence" value="ECO:0007669"/>
    <property type="project" value="UniProtKB-UniRule"/>
</dbReference>
<evidence type="ECO:0000313" key="8">
    <source>
        <dbReference type="Proteomes" id="UP000568664"/>
    </source>
</evidence>
<comment type="catalytic activity">
    <reaction evidence="4">
        <text>N-terminal L-glutamyl-[protein] + L-leucyl-tRNA(Leu) = N-terminal L-leucyl-L-glutamyl-[protein] + tRNA(Leu) + H(+)</text>
        <dbReference type="Rhea" id="RHEA:50412"/>
        <dbReference type="Rhea" id="RHEA-COMP:9613"/>
        <dbReference type="Rhea" id="RHEA-COMP:9622"/>
        <dbReference type="Rhea" id="RHEA-COMP:12664"/>
        <dbReference type="Rhea" id="RHEA-COMP:12668"/>
        <dbReference type="ChEBI" id="CHEBI:15378"/>
        <dbReference type="ChEBI" id="CHEBI:64721"/>
        <dbReference type="ChEBI" id="CHEBI:78442"/>
        <dbReference type="ChEBI" id="CHEBI:78494"/>
        <dbReference type="ChEBI" id="CHEBI:133041"/>
        <dbReference type="EC" id="2.3.2.29"/>
    </reaction>
</comment>
<dbReference type="EMBL" id="JABBXH010000004">
    <property type="protein sequence ID" value="NMP32392.1"/>
    <property type="molecule type" value="Genomic_DNA"/>
</dbReference>
<dbReference type="Pfam" id="PF04376">
    <property type="entry name" value="ATE_N"/>
    <property type="match status" value="1"/>
</dbReference>
<gene>
    <name evidence="4" type="primary">bpt</name>
    <name evidence="7" type="ORF">HII17_12545</name>
</gene>
<dbReference type="Proteomes" id="UP000568664">
    <property type="component" value="Unassembled WGS sequence"/>
</dbReference>
<comment type="subcellular location">
    <subcellularLocation>
        <location evidence="4">Cytoplasm</location>
    </subcellularLocation>
</comment>
<protein>
    <recommendedName>
        <fullName evidence="4">Aspartate/glutamate leucyltransferase</fullName>
        <ecNumber evidence="4">2.3.2.29</ecNumber>
    </recommendedName>
</protein>
<dbReference type="EC" id="2.3.2.29" evidence="4"/>
<dbReference type="PIRSF" id="PIRSF037208">
    <property type="entry name" value="ATE_pro_prd"/>
    <property type="match status" value="1"/>
</dbReference>
<keyword evidence="1 4" id="KW-0963">Cytoplasm</keyword>
<accession>A0A7Y0LDQ4</accession>
<name>A0A7Y0LDQ4_9GAMM</name>
<dbReference type="NCBIfam" id="NF002345">
    <property type="entry name" value="PRK01305.2-2"/>
    <property type="match status" value="1"/>
</dbReference>
<evidence type="ECO:0000256" key="1">
    <source>
        <dbReference type="ARBA" id="ARBA00022490"/>
    </source>
</evidence>
<dbReference type="GO" id="GO:0004057">
    <property type="term" value="F:arginyl-tRNA--protein transferase activity"/>
    <property type="evidence" value="ECO:0007669"/>
    <property type="project" value="InterPro"/>
</dbReference>
<dbReference type="PANTHER" id="PTHR21367">
    <property type="entry name" value="ARGININE-TRNA-PROTEIN TRANSFERASE 1"/>
    <property type="match status" value="1"/>
</dbReference>
<keyword evidence="3 4" id="KW-0012">Acyltransferase</keyword>
<organism evidence="7 8">
    <name type="scientific">Thalassotalea algicola</name>
    <dbReference type="NCBI Taxonomy" id="2716224"/>
    <lineage>
        <taxon>Bacteria</taxon>
        <taxon>Pseudomonadati</taxon>
        <taxon>Pseudomonadota</taxon>
        <taxon>Gammaproteobacteria</taxon>
        <taxon>Alteromonadales</taxon>
        <taxon>Colwelliaceae</taxon>
        <taxon>Thalassotalea</taxon>
    </lineage>
</organism>
<dbReference type="InterPro" id="IPR030700">
    <property type="entry name" value="N-end_Aminoacyl_Trfase"/>
</dbReference>
<evidence type="ECO:0000256" key="2">
    <source>
        <dbReference type="ARBA" id="ARBA00022679"/>
    </source>
</evidence>
<dbReference type="AlphaFoldDB" id="A0A7Y0LDQ4"/>
<evidence type="ECO:0000313" key="7">
    <source>
        <dbReference type="EMBL" id="NMP32392.1"/>
    </source>
</evidence>
<dbReference type="GO" id="GO:0005737">
    <property type="term" value="C:cytoplasm"/>
    <property type="evidence" value="ECO:0007669"/>
    <property type="project" value="UniProtKB-SubCell"/>
</dbReference>